<keyword evidence="1" id="KW-0812">Transmembrane</keyword>
<comment type="caution">
    <text evidence="2">The sequence shown here is derived from an EMBL/GenBank/DDBJ whole genome shotgun (WGS) entry which is preliminary data.</text>
</comment>
<dbReference type="EMBL" id="NVUS01000014">
    <property type="protein sequence ID" value="PCI99785.1"/>
    <property type="molecule type" value="Genomic_DNA"/>
</dbReference>
<reference evidence="2" key="2">
    <citation type="journal article" date="2018" name="ISME J.">
        <title>A dynamic microbial community with high functional redundancy inhabits the cold, oxic subseafloor aquifer.</title>
        <authorList>
            <person name="Tully B.J."/>
            <person name="Wheat C.G."/>
            <person name="Glazer B.T."/>
            <person name="Huber J.A."/>
        </authorList>
    </citation>
    <scope>NUCLEOTIDE SEQUENCE</scope>
    <source>
        <strain evidence="2">NORP83</strain>
    </source>
</reference>
<gene>
    <name evidence="2" type="ORF">COB13_11080</name>
</gene>
<accession>A0A2A4YZQ7</accession>
<evidence type="ECO:0000313" key="2">
    <source>
        <dbReference type="EMBL" id="PCI99785.1"/>
    </source>
</evidence>
<organism evidence="2">
    <name type="scientific">OCS116 cluster bacterium</name>
    <dbReference type="NCBI Taxonomy" id="2030921"/>
    <lineage>
        <taxon>Bacteria</taxon>
        <taxon>Pseudomonadati</taxon>
        <taxon>Pseudomonadota</taxon>
        <taxon>Alphaproteobacteria</taxon>
        <taxon>OCS116 cluster</taxon>
    </lineage>
</organism>
<evidence type="ECO:0000256" key="1">
    <source>
        <dbReference type="SAM" id="Phobius"/>
    </source>
</evidence>
<reference key="1">
    <citation type="submission" date="2017-08" db="EMBL/GenBank/DDBJ databases">
        <title>A dynamic microbial community with high functional redundancy inhabits the cold, oxic subseafloor aquifer.</title>
        <authorList>
            <person name="Tully B.J."/>
            <person name="Wheat C.G."/>
            <person name="Glazer B.T."/>
            <person name="Huber J.A."/>
        </authorList>
    </citation>
    <scope>NUCLEOTIDE SEQUENCE [LARGE SCALE GENOMIC DNA]</scope>
</reference>
<keyword evidence="1" id="KW-1133">Transmembrane helix</keyword>
<proteinExistence type="predicted"/>
<protein>
    <recommendedName>
        <fullName evidence="3">Aquaporin</fullName>
    </recommendedName>
</protein>
<keyword evidence="1" id="KW-0472">Membrane</keyword>
<sequence>MIYGHFKYSFGIRRPKSTNPARYFPPTGQSRWPRYFIGRNWQNYTLNQKLAAEFVGTLFLLATIIGSGIMAERLASGN</sequence>
<dbReference type="AlphaFoldDB" id="A0A2A4YZQ7"/>
<evidence type="ECO:0008006" key="3">
    <source>
        <dbReference type="Google" id="ProtNLM"/>
    </source>
</evidence>
<name>A0A2A4YZQ7_9PROT</name>
<feature type="transmembrane region" description="Helical" evidence="1">
    <location>
        <begin position="50"/>
        <end position="71"/>
    </location>
</feature>